<keyword evidence="2 8" id="KW-0812">Transmembrane</keyword>
<evidence type="ECO:0000256" key="2">
    <source>
        <dbReference type="ARBA" id="ARBA00022692"/>
    </source>
</evidence>
<sequence length="566" mass="63237">LLWMDIVMTIFGVHKILEDLLKKDTGRGGSGRLPVITAALITAGPSPGNNCGTRTMTPSLRVHIRSVNDTEAKLKQLAAQMTLPIMVHMNESTTPLPGTPAPDVLSTPFPGATGVNYTTSNTTQTANATSQPVANTTETVTNSTGASNVTTGHANDFTLNEFKTIDNKTLKEHNITNYTRDHHQYYNSSFIVENETVGSHYWVDMNHPSVTVHEMLSQSHRRAVTVKLSFDFPFYGHVVRNVTVATGGFLYTGEYVHSWLAATQYIAPLMANFDTSISNESFVKYMDNGTAFTVLWEKVVLQDKPNSGNFTFQATLHKNGDIIFVYQNVPIVIKNIQDDHHPVKVGLSDAYIIDRTIFFVRRKTIYEYHRVNFERQDITNWTVIILNALQTCVDFKDCDGCLSATTGFQCLWCPLANRCSTGTDRNRQDWLNKGCDKNKYENKDQCPAVVTNTTDAPSSNFVDDKTNSAAQTDHSSVHNRTHRSNKSIHTGTDDMFEYDEEAVSMGISGIIGILFIIALVACLGIWALYAYRNPHTASGQFLIRYRPSQWSWKRGEARYTAATIHM</sequence>
<feature type="compositionally biased region" description="Polar residues" evidence="7">
    <location>
        <begin position="132"/>
        <end position="148"/>
    </location>
</feature>
<feature type="non-terminal residue" evidence="10">
    <location>
        <position position="566"/>
    </location>
</feature>
<comment type="caution">
    <text evidence="10">The sequence shown here is derived from an EMBL/GenBank/DDBJ whole genome shotgun (WGS) entry which is preliminary data.</text>
</comment>
<dbReference type="Pfam" id="PF01437">
    <property type="entry name" value="PSI"/>
    <property type="match status" value="1"/>
</dbReference>
<feature type="transmembrane region" description="Helical" evidence="8">
    <location>
        <begin position="505"/>
        <end position="531"/>
    </location>
</feature>
<proteinExistence type="predicted"/>
<evidence type="ECO:0000256" key="6">
    <source>
        <dbReference type="ARBA" id="ARBA00023180"/>
    </source>
</evidence>
<evidence type="ECO:0000256" key="8">
    <source>
        <dbReference type="SAM" id="Phobius"/>
    </source>
</evidence>
<evidence type="ECO:0000256" key="3">
    <source>
        <dbReference type="ARBA" id="ARBA00022729"/>
    </source>
</evidence>
<dbReference type="GO" id="GO:0016020">
    <property type="term" value="C:membrane"/>
    <property type="evidence" value="ECO:0007669"/>
    <property type="project" value="UniProtKB-SubCell"/>
</dbReference>
<organism evidence="10 11">
    <name type="scientific">Diploptera punctata</name>
    <name type="common">Pacific beetle cockroach</name>
    <dbReference type="NCBI Taxonomy" id="6984"/>
    <lineage>
        <taxon>Eukaryota</taxon>
        <taxon>Metazoa</taxon>
        <taxon>Ecdysozoa</taxon>
        <taxon>Arthropoda</taxon>
        <taxon>Hexapoda</taxon>
        <taxon>Insecta</taxon>
        <taxon>Pterygota</taxon>
        <taxon>Neoptera</taxon>
        <taxon>Polyneoptera</taxon>
        <taxon>Dictyoptera</taxon>
        <taxon>Blattodea</taxon>
        <taxon>Blaberoidea</taxon>
        <taxon>Blaberidae</taxon>
        <taxon>Diplopterinae</taxon>
        <taxon>Diploptera</taxon>
    </lineage>
</organism>
<name>A0AAD7ZHK8_DIPPU</name>
<comment type="subcellular location">
    <subcellularLocation>
        <location evidence="1">Membrane</location>
        <topology evidence="1">Single-pass type I membrane protein</topology>
    </subcellularLocation>
</comment>
<keyword evidence="4 8" id="KW-1133">Transmembrane helix</keyword>
<evidence type="ECO:0000313" key="11">
    <source>
        <dbReference type="Proteomes" id="UP001233999"/>
    </source>
</evidence>
<feature type="compositionally biased region" description="Polar residues" evidence="7">
    <location>
        <begin position="455"/>
        <end position="474"/>
    </location>
</feature>
<keyword evidence="5 8" id="KW-0472">Membrane</keyword>
<feature type="region of interest" description="Disordered" evidence="7">
    <location>
        <begin position="124"/>
        <end position="148"/>
    </location>
</feature>
<dbReference type="AlphaFoldDB" id="A0AAD7ZHK8"/>
<feature type="region of interest" description="Disordered" evidence="7">
    <location>
        <begin position="455"/>
        <end position="485"/>
    </location>
</feature>
<dbReference type="InterPro" id="IPR016201">
    <property type="entry name" value="PSI"/>
</dbReference>
<evidence type="ECO:0000256" key="1">
    <source>
        <dbReference type="ARBA" id="ARBA00004479"/>
    </source>
</evidence>
<dbReference type="SMART" id="SM00423">
    <property type="entry name" value="PSI"/>
    <property type="match status" value="1"/>
</dbReference>
<feature type="domain" description="PSI" evidence="9">
    <location>
        <begin position="391"/>
        <end position="436"/>
    </location>
</feature>
<protein>
    <recommendedName>
        <fullName evidence="9">PSI domain-containing protein</fullName>
    </recommendedName>
</protein>
<dbReference type="InterPro" id="IPR002165">
    <property type="entry name" value="Plexin_repeat"/>
</dbReference>
<dbReference type="PANTHER" id="PTHR13055">
    <property type="entry name" value="TUMOR ENDOTHELIAL MARKER 7 RELATED"/>
    <property type="match status" value="1"/>
</dbReference>
<dbReference type="EMBL" id="JASPKZ010008355">
    <property type="protein sequence ID" value="KAJ9580217.1"/>
    <property type="molecule type" value="Genomic_DNA"/>
</dbReference>
<accession>A0AAD7ZHK8</accession>
<dbReference type="Proteomes" id="UP001233999">
    <property type="component" value="Unassembled WGS sequence"/>
</dbReference>
<evidence type="ECO:0000313" key="10">
    <source>
        <dbReference type="EMBL" id="KAJ9580217.1"/>
    </source>
</evidence>
<keyword evidence="3" id="KW-0732">Signal</keyword>
<reference evidence="10" key="1">
    <citation type="journal article" date="2023" name="IScience">
        <title>Live-bearing cockroach genome reveals convergent evolutionary mechanisms linked to viviparity in insects and beyond.</title>
        <authorList>
            <person name="Fouks B."/>
            <person name="Harrison M.C."/>
            <person name="Mikhailova A.A."/>
            <person name="Marchal E."/>
            <person name="English S."/>
            <person name="Carruthers M."/>
            <person name="Jennings E.C."/>
            <person name="Chiamaka E.L."/>
            <person name="Frigard R.A."/>
            <person name="Pippel M."/>
            <person name="Attardo G.M."/>
            <person name="Benoit J.B."/>
            <person name="Bornberg-Bauer E."/>
            <person name="Tobe S.S."/>
        </authorList>
    </citation>
    <scope>NUCLEOTIDE SEQUENCE</scope>
    <source>
        <strain evidence="10">Stay&amp;Tobe</strain>
    </source>
</reference>
<keyword evidence="11" id="KW-1185">Reference proteome</keyword>
<gene>
    <name evidence="10" type="ORF">L9F63_004117</name>
</gene>
<evidence type="ECO:0000256" key="5">
    <source>
        <dbReference type="ARBA" id="ARBA00023136"/>
    </source>
</evidence>
<dbReference type="InterPro" id="IPR031152">
    <property type="entry name" value="PLXDC"/>
</dbReference>
<dbReference type="PANTHER" id="PTHR13055:SF12">
    <property type="entry name" value="LD40707P"/>
    <property type="match status" value="1"/>
</dbReference>
<evidence type="ECO:0000256" key="4">
    <source>
        <dbReference type="ARBA" id="ARBA00022989"/>
    </source>
</evidence>
<keyword evidence="6" id="KW-0325">Glycoprotein</keyword>
<evidence type="ECO:0000259" key="9">
    <source>
        <dbReference type="SMART" id="SM00423"/>
    </source>
</evidence>
<evidence type="ECO:0000256" key="7">
    <source>
        <dbReference type="SAM" id="MobiDB-lite"/>
    </source>
</evidence>
<reference evidence="10" key="2">
    <citation type="submission" date="2023-05" db="EMBL/GenBank/DDBJ databases">
        <authorList>
            <person name="Fouks B."/>
        </authorList>
    </citation>
    <scope>NUCLEOTIDE SEQUENCE</scope>
    <source>
        <strain evidence="10">Stay&amp;Tobe</strain>
        <tissue evidence="10">Testes</tissue>
    </source>
</reference>